<dbReference type="Gene3D" id="6.10.140.2220">
    <property type="match status" value="1"/>
</dbReference>
<keyword evidence="2" id="KW-1185">Reference proteome</keyword>
<dbReference type="Proteomes" id="UP000789901">
    <property type="component" value="Unassembled WGS sequence"/>
</dbReference>
<sequence length="131" mass="14434">RCLSDLETAFTWEEIIANAIKDLSNAELIQLGVSGGEKNNRQAINKYNVVKPLTNKLYSNVEIGQMFIKNLIGHGHKILCDLIIQDAPYAAVVDDTNLTVVCSGCLSKDGRLSCCSSCNVIHYCSEVRKRS</sequence>
<dbReference type="Gene3D" id="2.170.270.10">
    <property type="entry name" value="SET domain"/>
    <property type="match status" value="1"/>
</dbReference>
<dbReference type="EMBL" id="CAJVQB010016494">
    <property type="protein sequence ID" value="CAG8780179.1"/>
    <property type="molecule type" value="Genomic_DNA"/>
</dbReference>
<gene>
    <name evidence="1" type="ORF">GMARGA_LOCUS19610</name>
</gene>
<organism evidence="1 2">
    <name type="scientific">Gigaspora margarita</name>
    <dbReference type="NCBI Taxonomy" id="4874"/>
    <lineage>
        <taxon>Eukaryota</taxon>
        <taxon>Fungi</taxon>
        <taxon>Fungi incertae sedis</taxon>
        <taxon>Mucoromycota</taxon>
        <taxon>Glomeromycotina</taxon>
        <taxon>Glomeromycetes</taxon>
        <taxon>Diversisporales</taxon>
        <taxon>Gigasporaceae</taxon>
        <taxon>Gigaspora</taxon>
    </lineage>
</organism>
<dbReference type="InterPro" id="IPR046341">
    <property type="entry name" value="SET_dom_sf"/>
</dbReference>
<protein>
    <submittedName>
        <fullName evidence="1">1831_t:CDS:1</fullName>
    </submittedName>
</protein>
<feature type="non-terminal residue" evidence="1">
    <location>
        <position position="1"/>
    </location>
</feature>
<comment type="caution">
    <text evidence="1">The sequence shown here is derived from an EMBL/GenBank/DDBJ whole genome shotgun (WGS) entry which is preliminary data.</text>
</comment>
<name>A0ABN7VLP6_GIGMA</name>
<evidence type="ECO:0000313" key="2">
    <source>
        <dbReference type="Proteomes" id="UP000789901"/>
    </source>
</evidence>
<accession>A0ABN7VLP6</accession>
<evidence type="ECO:0000313" key="1">
    <source>
        <dbReference type="EMBL" id="CAG8780179.1"/>
    </source>
</evidence>
<proteinExistence type="predicted"/>
<reference evidence="1 2" key="1">
    <citation type="submission" date="2021-06" db="EMBL/GenBank/DDBJ databases">
        <authorList>
            <person name="Kallberg Y."/>
            <person name="Tangrot J."/>
            <person name="Rosling A."/>
        </authorList>
    </citation>
    <scope>NUCLEOTIDE SEQUENCE [LARGE SCALE GENOMIC DNA]</scope>
    <source>
        <strain evidence="1 2">120-4 pot B 10/14</strain>
    </source>
</reference>